<protein>
    <submittedName>
        <fullName evidence="6">N-glycosylase/DNA lyase</fullName>
    </submittedName>
</protein>
<dbReference type="Gene3D" id="1.10.1670.10">
    <property type="entry name" value="Helix-hairpin-Helix base-excision DNA repair enzymes (C-terminal)"/>
    <property type="match status" value="1"/>
</dbReference>
<dbReference type="Proteomes" id="UP000291213">
    <property type="component" value="Unassembled WGS sequence"/>
</dbReference>
<dbReference type="InterPro" id="IPR016544">
    <property type="entry name" value="AGOG"/>
</dbReference>
<evidence type="ECO:0000256" key="4">
    <source>
        <dbReference type="ARBA" id="ARBA00023204"/>
    </source>
</evidence>
<dbReference type="InterPro" id="IPR023170">
    <property type="entry name" value="HhH_base_excis_C"/>
</dbReference>
<sequence>MSLLAQRVRWERVERVAEAFSRLSIGEVLGFEEQVDPQYKLVSRLAGETGAGKAALAALLVGLASYRLAMRGEEWWLCFYRHMRSSLPRAEGLRGVLRAVEGFLTSCSGAAIGREAKLRRVRRAASAAEVLGELLDNPLVLVEKPSEVLEALRGALGEKGFRKTTVFSVKIAYYAVRPLVGRKPLTLDVPIPVDVRVACASISSEMVEAPSYREVVARPEAAQRAWGRVARSSGIPVLHIDSILWVTGWAPRELPPGEAREAVAGILSRALDRGKAVLLASELVRRPCPGG</sequence>
<keyword evidence="4" id="KW-0234">DNA repair</keyword>
<dbReference type="PIRSF" id="PIRSF008955">
    <property type="entry name" value="AGOG"/>
    <property type="match status" value="1"/>
</dbReference>
<keyword evidence="2" id="KW-0228">DNA excision</keyword>
<evidence type="ECO:0000256" key="1">
    <source>
        <dbReference type="ARBA" id="ARBA00022763"/>
    </source>
</evidence>
<dbReference type="InterPro" id="IPR011257">
    <property type="entry name" value="DNA_glycosylase"/>
</dbReference>
<keyword evidence="1" id="KW-0227">DNA damage</keyword>
<dbReference type="GO" id="GO:0003906">
    <property type="term" value="F:DNA-(apurinic or apyrimidinic site) endonuclease activity"/>
    <property type="evidence" value="ECO:0007669"/>
    <property type="project" value="InterPro"/>
</dbReference>
<evidence type="ECO:0000313" key="6">
    <source>
        <dbReference type="EMBL" id="GBF08406.1"/>
    </source>
</evidence>
<organism evidence="6 7">
    <name type="scientific">Aeropyrum pernix</name>
    <dbReference type="NCBI Taxonomy" id="56636"/>
    <lineage>
        <taxon>Archaea</taxon>
        <taxon>Thermoproteota</taxon>
        <taxon>Thermoprotei</taxon>
        <taxon>Desulfurococcales</taxon>
        <taxon>Desulfurococcaceae</taxon>
        <taxon>Aeropyrum</taxon>
    </lineage>
</organism>
<dbReference type="GO" id="GO:0016829">
    <property type="term" value="F:lyase activity"/>
    <property type="evidence" value="ECO:0007669"/>
    <property type="project" value="UniProtKB-KW"/>
</dbReference>
<reference evidence="6 7" key="1">
    <citation type="submission" date="2017-02" db="EMBL/GenBank/DDBJ databases">
        <title>isolation and characterization of a novel temperate virus Aeropyrum globular virus 1 infecting hyperthermophilic archaeon Aeropyrum.</title>
        <authorList>
            <person name="Yumiya M."/>
            <person name="Yoshida T."/>
            <person name="Sako Y."/>
        </authorList>
    </citation>
    <scope>NUCLEOTIDE SEQUENCE [LARGE SCALE GENOMIC DNA]</scope>
    <source>
        <strain evidence="6 7">YK1-12-2013</strain>
    </source>
</reference>
<dbReference type="AlphaFoldDB" id="A0A401H7G9"/>
<accession>A0A401H7G9</accession>
<dbReference type="GO" id="GO:0000702">
    <property type="term" value="F:oxidized base lesion DNA N-glycosylase activity"/>
    <property type="evidence" value="ECO:0007669"/>
    <property type="project" value="InterPro"/>
</dbReference>
<comment type="caution">
    <text evidence="6">The sequence shown here is derived from an EMBL/GenBank/DDBJ whole genome shotgun (WGS) entry which is preliminary data.</text>
</comment>
<proteinExistence type="predicted"/>
<dbReference type="GO" id="GO:0006284">
    <property type="term" value="P:base-excision repair"/>
    <property type="evidence" value="ECO:0007669"/>
    <property type="project" value="InterPro"/>
</dbReference>
<evidence type="ECO:0000313" key="7">
    <source>
        <dbReference type="Proteomes" id="UP000291213"/>
    </source>
</evidence>
<evidence type="ECO:0000256" key="5">
    <source>
        <dbReference type="ARBA" id="ARBA00023239"/>
    </source>
</evidence>
<dbReference type="EMBL" id="BDMD01000005">
    <property type="protein sequence ID" value="GBF08406.1"/>
    <property type="molecule type" value="Genomic_DNA"/>
</dbReference>
<dbReference type="SUPFAM" id="SSF48150">
    <property type="entry name" value="DNA-glycosylase"/>
    <property type="match status" value="1"/>
</dbReference>
<evidence type="ECO:0000256" key="2">
    <source>
        <dbReference type="ARBA" id="ARBA00022769"/>
    </source>
</evidence>
<dbReference type="InterPro" id="IPR015254">
    <property type="entry name" value="AGOG-like"/>
</dbReference>
<dbReference type="Gene3D" id="1.10.340.30">
    <property type="entry name" value="Hypothetical protein, domain 2"/>
    <property type="match status" value="1"/>
</dbReference>
<dbReference type="NCBIfam" id="NF009787">
    <property type="entry name" value="PRK13280.2-1"/>
    <property type="match status" value="1"/>
</dbReference>
<gene>
    <name evidence="6" type="ORF">apy_01310</name>
</gene>
<keyword evidence="3" id="KW-0378">Hydrolase</keyword>
<keyword evidence="5 6" id="KW-0456">Lyase</keyword>
<dbReference type="Pfam" id="PF09171">
    <property type="entry name" value="AGOG"/>
    <property type="match status" value="1"/>
</dbReference>
<evidence type="ECO:0000256" key="3">
    <source>
        <dbReference type="ARBA" id="ARBA00022801"/>
    </source>
</evidence>
<name>A0A401H7G9_AERPX</name>